<dbReference type="SUPFAM" id="SSF56801">
    <property type="entry name" value="Acetyl-CoA synthetase-like"/>
    <property type="match status" value="1"/>
</dbReference>
<gene>
    <name evidence="1" type="ORF">BJP36_04990</name>
</gene>
<name>A0A1D9FVG5_MOOP1</name>
<dbReference type="AlphaFoldDB" id="A0A1D9FVG5"/>
<dbReference type="EMBL" id="CP017708">
    <property type="protein sequence ID" value="AOY79369.2"/>
    <property type="molecule type" value="Genomic_DNA"/>
</dbReference>
<evidence type="ECO:0008006" key="2">
    <source>
        <dbReference type="Google" id="ProtNLM"/>
    </source>
</evidence>
<dbReference type="Gene3D" id="3.40.50.12780">
    <property type="entry name" value="N-terminal domain of ligase-like"/>
    <property type="match status" value="1"/>
</dbReference>
<evidence type="ECO:0000313" key="1">
    <source>
        <dbReference type="EMBL" id="AOY79369.2"/>
    </source>
</evidence>
<protein>
    <recommendedName>
        <fullName evidence="2">Phenylacetate--CoA ligase family protein</fullName>
    </recommendedName>
</protein>
<organism evidence="1">
    <name type="scientific">Moorena producens (strain JHB)</name>
    <dbReference type="NCBI Taxonomy" id="1454205"/>
    <lineage>
        <taxon>Bacteria</taxon>
        <taxon>Bacillati</taxon>
        <taxon>Cyanobacteriota</taxon>
        <taxon>Cyanophyceae</taxon>
        <taxon>Coleofasciculales</taxon>
        <taxon>Coleofasciculaceae</taxon>
        <taxon>Moorena</taxon>
    </lineage>
</organism>
<dbReference type="Proteomes" id="UP000176944">
    <property type="component" value="Chromosome"/>
</dbReference>
<dbReference type="PANTHER" id="PTHR36932:SF1">
    <property type="entry name" value="CAPSULAR POLYSACCHARIDE BIOSYNTHESIS PROTEIN"/>
    <property type="match status" value="1"/>
</dbReference>
<reference evidence="1" key="1">
    <citation type="journal article" date="2017" name="Proc. Natl. Acad. Sci. U.S.A.">
        <title>Comparative genomics uncovers the prolific and distinctive metabolic potential of the cyanobacterial genus Moorea.</title>
        <authorList>
            <person name="Leao T."/>
            <person name="Castelao G."/>
            <person name="Korobeynikov A."/>
            <person name="Monroe E.A."/>
            <person name="Podell S."/>
            <person name="Glukhov E."/>
            <person name="Allen E.E."/>
            <person name="Gerwick W.H."/>
            <person name="Gerwick L."/>
        </authorList>
    </citation>
    <scope>NUCLEOTIDE SEQUENCE</scope>
    <source>
        <strain evidence="1">JHB</strain>
    </source>
</reference>
<sequence>MNLRGWLYSKYSALQGRGYSAIFDKLSQENSSGIHPETTQTNLIKILNHCQKNVPYYTQIMAQIGNRTLLEQNPEVYIQNLPVLTKDLIRQKFEQIKSTDLKQRQWYFNQSGGSTGEPIRLIQDREYFNRSMAIKYLYSYLVSGRKTGDPEAILWGSERDLFSNKGIKAKVSSFLRNTTYMNAFLMTPEKMAGFIHRLNTKPHKIIIAYAQAIYELAQFAEQEQINVVPQKAIITSATTLYPWMREKIESVFQCQVFNRYGSREVGDIACEIPGKEGLWAAPWGSYIEIVDDNDNLLPTGVEGNILVTNLTNYAMPLIRYKIGDRGTLLVNEPSRQILKQVSGRSADMFKRKDGTLVHGEYFTHLLYFQDWIYKFQVTQKSYFKIVIKIIKANPSYEPKQQELDEIVDKCKVLMGEDYKVIIRFVNQIDPSKSGKYRYTISEI</sequence>
<proteinExistence type="predicted"/>
<accession>A0A1D9FVG5</accession>
<dbReference type="InterPro" id="IPR042099">
    <property type="entry name" value="ANL_N_sf"/>
</dbReference>
<reference evidence="1" key="2">
    <citation type="submission" date="2022-10" db="EMBL/GenBank/DDBJ databases">
        <authorList>
            <person name="Ngo T.-E."/>
        </authorList>
    </citation>
    <scope>NUCLEOTIDE SEQUENCE</scope>
    <source>
        <strain evidence="1">JHB</strain>
    </source>
</reference>
<dbReference type="PANTHER" id="PTHR36932">
    <property type="entry name" value="CAPSULAR POLYSACCHARIDE BIOSYNTHESIS PROTEIN"/>
    <property type="match status" value="1"/>
</dbReference>
<dbReference type="InterPro" id="IPR053158">
    <property type="entry name" value="CapK_Type1_Caps_Biosynth"/>
</dbReference>